<dbReference type="InterPro" id="IPR000531">
    <property type="entry name" value="Beta-barrel_TonB"/>
</dbReference>
<comment type="similarity">
    <text evidence="4">Belongs to the TonB-dependent receptor family.</text>
</comment>
<keyword evidence="9" id="KW-1185">Reference proteome</keyword>
<dbReference type="InterPro" id="IPR037066">
    <property type="entry name" value="Plug_dom_sf"/>
</dbReference>
<keyword evidence="8" id="KW-0614">Plasmid</keyword>
<evidence type="ECO:0000256" key="2">
    <source>
        <dbReference type="ARBA" id="ARBA00023136"/>
    </source>
</evidence>
<dbReference type="InterPro" id="IPR010104">
    <property type="entry name" value="TonB_rcpt_bac"/>
</dbReference>
<evidence type="ECO:0000259" key="7">
    <source>
        <dbReference type="Pfam" id="PF07715"/>
    </source>
</evidence>
<evidence type="ECO:0000313" key="8">
    <source>
        <dbReference type="EMBL" id="WCT79842.1"/>
    </source>
</evidence>
<dbReference type="Pfam" id="PF00593">
    <property type="entry name" value="TonB_dep_Rec_b-barrel"/>
    <property type="match status" value="1"/>
</dbReference>
<keyword evidence="3" id="KW-0998">Cell outer membrane</keyword>
<dbReference type="Gene3D" id="2.40.170.20">
    <property type="entry name" value="TonB-dependent receptor, beta-barrel domain"/>
    <property type="match status" value="1"/>
</dbReference>
<gene>
    <name evidence="8" type="ORF">PQ457_17395</name>
</gene>
<organism evidence="8 9">
    <name type="scientific">Novosphingobium humi</name>
    <dbReference type="NCBI Taxonomy" id="2282397"/>
    <lineage>
        <taxon>Bacteria</taxon>
        <taxon>Pseudomonadati</taxon>
        <taxon>Pseudomonadota</taxon>
        <taxon>Alphaproteobacteria</taxon>
        <taxon>Sphingomonadales</taxon>
        <taxon>Sphingomonadaceae</taxon>
        <taxon>Novosphingobium</taxon>
    </lineage>
</organism>
<keyword evidence="2 4" id="KW-0472">Membrane</keyword>
<evidence type="ECO:0000256" key="1">
    <source>
        <dbReference type="ARBA" id="ARBA00004442"/>
    </source>
</evidence>
<dbReference type="PANTHER" id="PTHR40980:SF3">
    <property type="entry name" value="TONB-DEPENDENT RECEPTOR-LIKE BETA-BARREL DOMAIN-CONTAINING PROTEIN"/>
    <property type="match status" value="1"/>
</dbReference>
<reference evidence="8 9" key="1">
    <citation type="submission" date="2023-02" db="EMBL/GenBank/DDBJ databases">
        <title>Genome sequence of Novosphingobium humi KACC 19094.</title>
        <authorList>
            <person name="Kim S."/>
            <person name="Heo J."/>
            <person name="Kwon S.-W."/>
        </authorList>
    </citation>
    <scope>NUCLEOTIDE SEQUENCE [LARGE SCALE GENOMIC DNA]</scope>
    <source>
        <strain evidence="8 9">KACC 19094</strain>
        <plasmid evidence="8 9">unnamed1</plasmid>
    </source>
</reference>
<dbReference type="Gene3D" id="2.170.130.10">
    <property type="entry name" value="TonB-dependent receptor, plug domain"/>
    <property type="match status" value="1"/>
</dbReference>
<protein>
    <submittedName>
        <fullName evidence="8">TonB-dependent receptor</fullName>
    </submittedName>
</protein>
<dbReference type="SUPFAM" id="SSF56935">
    <property type="entry name" value="Porins"/>
    <property type="match status" value="1"/>
</dbReference>
<proteinExistence type="inferred from homology"/>
<evidence type="ECO:0000259" key="6">
    <source>
        <dbReference type="Pfam" id="PF00593"/>
    </source>
</evidence>
<feature type="chain" id="PRO_5046526609" evidence="5">
    <location>
        <begin position="29"/>
        <end position="954"/>
    </location>
</feature>
<feature type="domain" description="TonB-dependent receptor plug" evidence="7">
    <location>
        <begin position="59"/>
        <end position="163"/>
    </location>
</feature>
<evidence type="ECO:0000313" key="9">
    <source>
        <dbReference type="Proteomes" id="UP001218231"/>
    </source>
</evidence>
<keyword evidence="8" id="KW-0675">Receptor</keyword>
<comment type="subcellular location">
    <subcellularLocation>
        <location evidence="1 4">Cell outer membrane</location>
    </subcellularLocation>
</comment>
<dbReference type="InterPro" id="IPR012910">
    <property type="entry name" value="Plug_dom"/>
</dbReference>
<evidence type="ECO:0000256" key="4">
    <source>
        <dbReference type="RuleBase" id="RU003357"/>
    </source>
</evidence>
<accession>A0ABY7U4J3</accession>
<keyword evidence="4" id="KW-0798">TonB box</keyword>
<dbReference type="RefSeq" id="WP_273620114.1">
    <property type="nucleotide sequence ID" value="NZ_CP103869.1"/>
</dbReference>
<dbReference type="InterPro" id="IPR036942">
    <property type="entry name" value="Beta-barrel_TonB_sf"/>
</dbReference>
<name>A0ABY7U4J3_9SPHN</name>
<evidence type="ECO:0000256" key="5">
    <source>
        <dbReference type="SAM" id="SignalP"/>
    </source>
</evidence>
<dbReference type="Pfam" id="PF07715">
    <property type="entry name" value="Plug"/>
    <property type="match status" value="1"/>
</dbReference>
<feature type="domain" description="TonB-dependent receptor-like beta-barrel" evidence="6">
    <location>
        <begin position="462"/>
        <end position="921"/>
    </location>
</feature>
<evidence type="ECO:0000256" key="3">
    <source>
        <dbReference type="ARBA" id="ARBA00023237"/>
    </source>
</evidence>
<dbReference type="Proteomes" id="UP001218231">
    <property type="component" value="Plasmid unnamed1"/>
</dbReference>
<keyword evidence="5" id="KW-0732">Signal</keyword>
<sequence length="954" mass="102251">MAKAIVSKWLIAGGMGALAVAMAGPAFAAEAAAAPNASDAEIIVTGIRGSLQRNMDIKRAASGVVDAISAEDIGKFPDSNVADSLQRLPGISIQRTGQRGEANGVTVRGFGGDFNDTQFDGRHLSTASGNRAVDFTTIGSDFVSRMSVYKTPDVTLGSSAIGATLDVSLPKPFDRKGFQMAAKAAGTVQDRNGKVVPSGGLLLSNTFADDTVGLLGYVAYRRADTTSNQVFIPGWVGKKFNTCQVNAACTDAQLSDSSAWNKVGWFPQQIGANQVTTEDARIDGRIAFQWQANDKLLLTIDDNFSRQVLHQQSYGYGAWFNGDDLRNVKFDSNGTVTDFNQFGTPMDFNAGIQRTINQTNMFGANLKWEATDNLKFDFDGALSRSVLNPGNNGYNDNMDIGYGGSNVDPNGSFVSTPCTNGVCTRYSTILGANTGATMLGSSANYLPSIHDVGPAGNAAAFTNQAVIGNHVIVRGANYYTDLVKQFKAAGRWEQENLKIDFGVRYSEDKFHQESQNTFVNGTFARYAGYGAPSGRTGSIAPLPASIYQGIISTSGFMPGYSGNVAPALIKYDPYAVYKLLDPTGVGTAPAFDPSTVLGVKEQTYAGWLKVAMDADLAGMPFHFSAGLRDEFTHLEASAIGTLPVNLITVTTDPTLITVGSYTPQQAIIKTTNYNYLLPSFDAKLEVTSKLTLRADASRTLTRPALSYLKPNITLGTMRKGSLAASGGNASLKPYLSDNFDVAAEYYYKKNSYFAVNGFLKYISNFIVGGVSTQSINGVTDPFTGQVAQFQVNGKINGPDGVVKGVEIAWQHVFGDTGFGFNANATLVNTNRKFDTSDISGAAFAITGLANSANFVGFYDKHGLQARVAVNWRDSYLLTLGQTQGGTFGAEPVNVNQQVQVDASASYDITKQVTVFVEGTNLNNSTYSTYGRWSNQPLDTWSYGRRFVFGARFHY</sequence>
<feature type="signal peptide" evidence="5">
    <location>
        <begin position="1"/>
        <end position="28"/>
    </location>
</feature>
<dbReference type="NCBIfam" id="TIGR01782">
    <property type="entry name" value="TonB-Xanth-Caul"/>
    <property type="match status" value="1"/>
</dbReference>
<dbReference type="PANTHER" id="PTHR40980">
    <property type="entry name" value="PLUG DOMAIN-CONTAINING PROTEIN"/>
    <property type="match status" value="1"/>
</dbReference>
<geneLocation type="plasmid" evidence="8 9">
    <name>unnamed1</name>
</geneLocation>
<dbReference type="EMBL" id="CP117418">
    <property type="protein sequence ID" value="WCT79842.1"/>
    <property type="molecule type" value="Genomic_DNA"/>
</dbReference>